<evidence type="ECO:0000313" key="1">
    <source>
        <dbReference type="EMBL" id="QNG47396.1"/>
    </source>
</evidence>
<accession>A0A9X7YDV8</accession>
<protein>
    <submittedName>
        <fullName evidence="1">Uncharacterized protein</fullName>
    </submittedName>
</protein>
<dbReference type="Proteomes" id="UP000515377">
    <property type="component" value="Chromosome"/>
</dbReference>
<proteinExistence type="predicted"/>
<dbReference type="EMBL" id="CP060122">
    <property type="protein sequence ID" value="QNG47396.1"/>
    <property type="molecule type" value="Genomic_DNA"/>
</dbReference>
<dbReference type="AlphaFoldDB" id="A0A9X7YDV8"/>
<evidence type="ECO:0000313" key="2">
    <source>
        <dbReference type="Proteomes" id="UP000515377"/>
    </source>
</evidence>
<name>A0A9X7YDV8_SPHYA</name>
<organism evidence="1 2">
    <name type="scientific">Sphingobium yanoikuyae</name>
    <name type="common">Sphingomonas yanoikuyae</name>
    <dbReference type="NCBI Taxonomy" id="13690"/>
    <lineage>
        <taxon>Bacteria</taxon>
        <taxon>Pseudomonadati</taxon>
        <taxon>Pseudomonadota</taxon>
        <taxon>Alphaproteobacteria</taxon>
        <taxon>Sphingomonadales</taxon>
        <taxon>Sphingomonadaceae</taxon>
        <taxon>Sphingobium</taxon>
    </lineage>
</organism>
<reference evidence="1 2" key="1">
    <citation type="submission" date="2020-07" db="EMBL/GenBank/DDBJ databases">
        <title>Whole genome sequence of Sphingobium yanoikuyae A3.</title>
        <authorList>
            <person name="Han S.-S."/>
        </authorList>
    </citation>
    <scope>NUCLEOTIDE SEQUENCE [LARGE SCALE GENOMIC DNA]</scope>
    <source>
        <strain evidence="1 2">A3</strain>
    </source>
</reference>
<sequence length="153" mass="16759">MARKRAAHPGQADLFDVVPVVPTGPAALAGSRHQTAHAVAQVLKEDPRPREVIAAEMSVLMDEEISKAMLDAYASPARDGHNISWDRMKALIVVTGRIDILRREIATIGVTVVDGNGLMLAELGHIDREMEMLKQRRRTIQALAQPIGGEKRK</sequence>
<gene>
    <name evidence="1" type="ORF">H3V42_07240</name>
</gene>